<protein>
    <submittedName>
        <fullName evidence="1">Uncharacterized protein</fullName>
    </submittedName>
</protein>
<evidence type="ECO:0000313" key="1">
    <source>
        <dbReference type="EMBL" id="KAI4386981.1"/>
    </source>
</evidence>
<organism evidence="1 2">
    <name type="scientific">Melastoma candidum</name>
    <dbReference type="NCBI Taxonomy" id="119954"/>
    <lineage>
        <taxon>Eukaryota</taxon>
        <taxon>Viridiplantae</taxon>
        <taxon>Streptophyta</taxon>
        <taxon>Embryophyta</taxon>
        <taxon>Tracheophyta</taxon>
        <taxon>Spermatophyta</taxon>
        <taxon>Magnoliopsida</taxon>
        <taxon>eudicotyledons</taxon>
        <taxon>Gunneridae</taxon>
        <taxon>Pentapetalae</taxon>
        <taxon>rosids</taxon>
        <taxon>malvids</taxon>
        <taxon>Myrtales</taxon>
        <taxon>Melastomataceae</taxon>
        <taxon>Melastomatoideae</taxon>
        <taxon>Melastomateae</taxon>
        <taxon>Melastoma</taxon>
    </lineage>
</organism>
<dbReference type="Proteomes" id="UP001057402">
    <property type="component" value="Chromosome 2"/>
</dbReference>
<evidence type="ECO:0000313" key="2">
    <source>
        <dbReference type="Proteomes" id="UP001057402"/>
    </source>
</evidence>
<keyword evidence="2" id="KW-1185">Reference proteome</keyword>
<dbReference type="EMBL" id="CM042881">
    <property type="protein sequence ID" value="KAI4386981.1"/>
    <property type="molecule type" value="Genomic_DNA"/>
</dbReference>
<accession>A0ACB9S8X5</accession>
<gene>
    <name evidence="1" type="ORF">MLD38_004851</name>
</gene>
<comment type="caution">
    <text evidence="1">The sequence shown here is derived from an EMBL/GenBank/DDBJ whole genome shotgun (WGS) entry which is preliminary data.</text>
</comment>
<name>A0ACB9S8X5_9MYRT</name>
<reference evidence="2" key="1">
    <citation type="journal article" date="2023" name="Front. Plant Sci.">
        <title>Chromosomal-level genome assembly of Melastoma candidum provides insights into trichome evolution.</title>
        <authorList>
            <person name="Zhong Y."/>
            <person name="Wu W."/>
            <person name="Sun C."/>
            <person name="Zou P."/>
            <person name="Liu Y."/>
            <person name="Dai S."/>
            <person name="Zhou R."/>
        </authorList>
    </citation>
    <scope>NUCLEOTIDE SEQUENCE [LARGE SCALE GENOMIC DNA]</scope>
</reference>
<sequence>MMMMKDVKDEGKQMSPLFPRLHVNDREKGGPRAPPRNKMALYEQLSIPLQKFSSTSVSPSPPASQNGASSASPARPKSSGAYQINLLTPTSSSPVKYLSGKRDVTTLGIKLTPTQEKGNPKTAITTHFGASKMLHSSNSSANPTFLERMKCDKAPVWGERIREDDAVVLELAKLTPITYCDDWNEKLSERNPCSNLGSSSQKQSCLEKKAEPAKPGKNQCRMNSQDTVSNEHEMCTESLGPRETSDPALSARVASNASSSPSHGNSRCKPPKRPHESATLECMSKSSGASPKLPRIKGPLQDSHSFRKNETSVRGDATSVAKSENKTDHDTREGDGKSNEAQQCDVKATKRCQFPDMVIAESASVIGILPDDVVGAIGEKLFWKTRRAMIDQQRVFGVQVFELHRLIKVQKLLSRSPDLLISCGLGTLKPPAETVRTIEAPPERPFESSWKDQTSGNPPGKPPTAKIPLSPINSDIRKDLFAKRPEQMAYPMCYPAAGNHWLVPVMSPSEGLLYKPYIAPCPPISGEFMAPVYGGCGPISGGPTLRDPSAAFGIPSSHHHQGFGLNHSYFPPISLPVMNPTDSRFSIGEANLSQFNPPSSHNVSTQVSKVVSVSKHGSKSQKFRETQGSAGSSPMDPTKGASTLLLFPVEQPSDQAAVETQSSDRPGGSVIKVVPHNRKSASESAARIFRSIQEERGRRD</sequence>
<proteinExistence type="predicted"/>